<dbReference type="EMBL" id="JAPJUH010000004">
    <property type="protein sequence ID" value="MCX3265664.1"/>
    <property type="molecule type" value="Genomic_DNA"/>
</dbReference>
<evidence type="ECO:0000313" key="2">
    <source>
        <dbReference type="Proteomes" id="UP001142592"/>
    </source>
</evidence>
<name>A0A9X3IA46_9SPHI</name>
<comment type="caution">
    <text evidence="1">The sequence shown here is derived from an EMBL/GenBank/DDBJ whole genome shotgun (WGS) entry which is preliminary data.</text>
</comment>
<protein>
    <submittedName>
        <fullName evidence="1">Uncharacterized protein</fullName>
    </submittedName>
</protein>
<gene>
    <name evidence="1" type="ORF">OQZ29_12960</name>
</gene>
<sequence>MITRIPFRDFSECLAIQAGIQEITYSGYGITSGNKEKQNSQLCAEIHF</sequence>
<organism evidence="1 2">
    <name type="scientific">Pedobacter agri</name>
    <dbReference type="NCBI Taxonomy" id="454586"/>
    <lineage>
        <taxon>Bacteria</taxon>
        <taxon>Pseudomonadati</taxon>
        <taxon>Bacteroidota</taxon>
        <taxon>Sphingobacteriia</taxon>
        <taxon>Sphingobacteriales</taxon>
        <taxon>Sphingobacteriaceae</taxon>
        <taxon>Pedobacter</taxon>
    </lineage>
</organism>
<keyword evidence="2" id="KW-1185">Reference proteome</keyword>
<proteinExistence type="predicted"/>
<dbReference type="Proteomes" id="UP001142592">
    <property type="component" value="Unassembled WGS sequence"/>
</dbReference>
<dbReference type="AlphaFoldDB" id="A0A9X3IA46"/>
<evidence type="ECO:0000313" key="1">
    <source>
        <dbReference type="EMBL" id="MCX3265664.1"/>
    </source>
</evidence>
<dbReference type="RefSeq" id="WP_266269665.1">
    <property type="nucleotide sequence ID" value="NZ_JAPJUH010000004.1"/>
</dbReference>
<reference evidence="1" key="1">
    <citation type="submission" date="2022-11" db="EMBL/GenBank/DDBJ databases">
        <authorList>
            <person name="Graham C."/>
            <person name="Newman J.D."/>
        </authorList>
    </citation>
    <scope>NUCLEOTIDE SEQUENCE</scope>
    <source>
        <strain evidence="1">DSM 19486</strain>
    </source>
</reference>
<accession>A0A9X3IA46</accession>